<proteinExistence type="predicted"/>
<dbReference type="AlphaFoldDB" id="A0A8A4TEG2"/>
<keyword evidence="2" id="KW-0812">Transmembrane</keyword>
<keyword evidence="2" id="KW-1133">Transmembrane helix</keyword>
<dbReference type="SUPFAM" id="SSF50494">
    <property type="entry name" value="Trypsin-like serine proteases"/>
    <property type="match status" value="1"/>
</dbReference>
<dbReference type="Proteomes" id="UP000663929">
    <property type="component" value="Chromosome"/>
</dbReference>
<dbReference type="InterPro" id="IPR009003">
    <property type="entry name" value="Peptidase_S1_PA"/>
</dbReference>
<evidence type="ECO:0000256" key="2">
    <source>
        <dbReference type="SAM" id="Phobius"/>
    </source>
</evidence>
<feature type="transmembrane region" description="Helical" evidence="2">
    <location>
        <begin position="51"/>
        <end position="70"/>
    </location>
</feature>
<feature type="compositionally biased region" description="Low complexity" evidence="1">
    <location>
        <begin position="82"/>
        <end position="91"/>
    </location>
</feature>
<dbReference type="KEGG" id="scor:J3U87_18640"/>
<organism evidence="3 4">
    <name type="scientific">Sulfidibacter corallicola</name>
    <dbReference type="NCBI Taxonomy" id="2818388"/>
    <lineage>
        <taxon>Bacteria</taxon>
        <taxon>Pseudomonadati</taxon>
        <taxon>Acidobacteriota</taxon>
        <taxon>Holophagae</taxon>
        <taxon>Acanthopleuribacterales</taxon>
        <taxon>Acanthopleuribacteraceae</taxon>
        <taxon>Sulfidibacter</taxon>
    </lineage>
</organism>
<protein>
    <recommendedName>
        <fullName evidence="5">Trypsin-like peptidase domain-containing protein</fullName>
    </recommendedName>
</protein>
<keyword evidence="4" id="KW-1185">Reference proteome</keyword>
<name>A0A8A4TEG2_SULCO</name>
<evidence type="ECO:0000313" key="4">
    <source>
        <dbReference type="Proteomes" id="UP000663929"/>
    </source>
</evidence>
<reference evidence="3" key="1">
    <citation type="submission" date="2021-03" db="EMBL/GenBank/DDBJ databases">
        <title>Acanthopleuribacteraceae sp. M133.</title>
        <authorList>
            <person name="Wang G."/>
        </authorList>
    </citation>
    <scope>NUCLEOTIDE SEQUENCE</scope>
    <source>
        <strain evidence="3">M133</strain>
    </source>
</reference>
<feature type="region of interest" description="Disordered" evidence="1">
    <location>
        <begin position="73"/>
        <end position="107"/>
    </location>
</feature>
<evidence type="ECO:0000256" key="1">
    <source>
        <dbReference type="SAM" id="MobiDB-lite"/>
    </source>
</evidence>
<accession>A0A8A4TEG2</accession>
<evidence type="ECO:0008006" key="5">
    <source>
        <dbReference type="Google" id="ProtNLM"/>
    </source>
</evidence>
<evidence type="ECO:0000313" key="3">
    <source>
        <dbReference type="EMBL" id="QTD47614.1"/>
    </source>
</evidence>
<gene>
    <name evidence="3" type="ORF">J3U87_18640</name>
</gene>
<dbReference type="RefSeq" id="WP_237377282.1">
    <property type="nucleotide sequence ID" value="NZ_CP071793.1"/>
</dbReference>
<keyword evidence="2" id="KW-0472">Membrane</keyword>
<sequence>MKEKLQDLLERVKEFLPRLKELPALLKEKATNLDFKEILASLRTKEGMLRYGLPAAGVVVVLTLGLWLMIGGDDDSPPEPTEAPTESIAEAGSGDPDTASPANLPPPSGAFLLQPMWHWSQSDPTFQGTGFLIRDAENDPLALTAAHYLTLSPHPPRRVTWAAVNGGQVVGTADHSRGGLGKAGGGDPIDLREDLSIFPLRRAESDAPIPAAMILTLDERPGPELGEAVWLPDKDFESSIGYRWRGGTVAKVEEGFIALAMSEALIPGSRAGTPVFSRRTGHVIGLVSRITTNEAQKTVAFLTPLEAIKQRLRTLDQVPLNPNGQP</sequence>
<dbReference type="EMBL" id="CP071793">
    <property type="protein sequence ID" value="QTD47614.1"/>
    <property type="molecule type" value="Genomic_DNA"/>
</dbReference>